<evidence type="ECO:0000313" key="2">
    <source>
        <dbReference type="Proteomes" id="UP000262882"/>
    </source>
</evidence>
<organism evidence="1 2">
    <name type="scientific">Actinomadura spongiicola</name>
    <dbReference type="NCBI Taxonomy" id="2303421"/>
    <lineage>
        <taxon>Bacteria</taxon>
        <taxon>Bacillati</taxon>
        <taxon>Actinomycetota</taxon>
        <taxon>Actinomycetes</taxon>
        <taxon>Streptosporangiales</taxon>
        <taxon>Thermomonosporaceae</taxon>
        <taxon>Actinomadura</taxon>
    </lineage>
</organism>
<comment type="caution">
    <text evidence="1">The sequence shown here is derived from an EMBL/GenBank/DDBJ whole genome shotgun (WGS) entry which is preliminary data.</text>
</comment>
<name>A0A372GPY8_9ACTN</name>
<accession>A0A372GPY8</accession>
<sequence>MHVDVDIDRALEELRCSFPGLCIWFGEFSGSLWALLPNRLVEARTAADLAGQLQDAIGLPYVVRRPCPCGRRADGSWALPERARETCGRSVRRGLRRLVGGRG</sequence>
<protein>
    <submittedName>
        <fullName evidence="1">Uncharacterized protein</fullName>
    </submittedName>
</protein>
<reference evidence="1 2" key="1">
    <citation type="submission" date="2018-08" db="EMBL/GenBank/DDBJ databases">
        <title>Actinomadura spongicola sp. nov., isolated from marine sponge Leucetta chagosensis.</title>
        <authorList>
            <person name="Li L."/>
            <person name="Lin H.W."/>
        </authorList>
    </citation>
    <scope>NUCLEOTIDE SEQUENCE [LARGE SCALE GENOMIC DNA]</scope>
    <source>
        <strain evidence="1 2">LHW52907</strain>
    </source>
</reference>
<dbReference type="Proteomes" id="UP000262882">
    <property type="component" value="Unassembled WGS sequence"/>
</dbReference>
<dbReference type="EMBL" id="QVNQ01000001">
    <property type="protein sequence ID" value="RFS87222.1"/>
    <property type="molecule type" value="Genomic_DNA"/>
</dbReference>
<dbReference type="AlphaFoldDB" id="A0A372GPY8"/>
<proteinExistence type="predicted"/>
<keyword evidence="2" id="KW-1185">Reference proteome</keyword>
<dbReference type="RefSeq" id="WP_117397671.1">
    <property type="nucleotide sequence ID" value="NZ_QVNQ01000001.1"/>
</dbReference>
<evidence type="ECO:0000313" key="1">
    <source>
        <dbReference type="EMBL" id="RFS87222.1"/>
    </source>
</evidence>
<dbReference type="OrthoDB" id="3474657at2"/>
<gene>
    <name evidence="1" type="ORF">D0T12_02990</name>
</gene>